<evidence type="ECO:0000256" key="1">
    <source>
        <dbReference type="SAM" id="SignalP"/>
    </source>
</evidence>
<proteinExistence type="predicted"/>
<keyword evidence="3" id="KW-1185">Reference proteome</keyword>
<organism evidence="2 3">
    <name type="scientific">Iphiclides podalirius</name>
    <name type="common">scarce swallowtail</name>
    <dbReference type="NCBI Taxonomy" id="110791"/>
    <lineage>
        <taxon>Eukaryota</taxon>
        <taxon>Metazoa</taxon>
        <taxon>Ecdysozoa</taxon>
        <taxon>Arthropoda</taxon>
        <taxon>Hexapoda</taxon>
        <taxon>Insecta</taxon>
        <taxon>Pterygota</taxon>
        <taxon>Neoptera</taxon>
        <taxon>Endopterygota</taxon>
        <taxon>Lepidoptera</taxon>
        <taxon>Glossata</taxon>
        <taxon>Ditrysia</taxon>
        <taxon>Papilionoidea</taxon>
        <taxon>Papilionidae</taxon>
        <taxon>Papilioninae</taxon>
        <taxon>Iphiclides</taxon>
    </lineage>
</organism>
<evidence type="ECO:0000313" key="2">
    <source>
        <dbReference type="EMBL" id="CAH2059631.1"/>
    </source>
</evidence>
<feature type="signal peptide" evidence="1">
    <location>
        <begin position="1"/>
        <end position="20"/>
    </location>
</feature>
<name>A0ABN8INS8_9NEOP</name>
<dbReference type="Proteomes" id="UP000837857">
    <property type="component" value="Chromosome 26"/>
</dbReference>
<gene>
    <name evidence="2" type="ORF">IPOD504_LOCUS10955</name>
</gene>
<feature type="chain" id="PRO_5046492350" evidence="1">
    <location>
        <begin position="21"/>
        <end position="353"/>
    </location>
</feature>
<reference evidence="2" key="1">
    <citation type="submission" date="2022-03" db="EMBL/GenBank/DDBJ databases">
        <authorList>
            <person name="Martin H S."/>
        </authorList>
    </citation>
    <scope>NUCLEOTIDE SEQUENCE</scope>
</reference>
<keyword evidence="1" id="KW-0732">Signal</keyword>
<feature type="non-terminal residue" evidence="2">
    <location>
        <position position="1"/>
    </location>
</feature>
<accession>A0ABN8INS8</accession>
<protein>
    <submittedName>
        <fullName evidence="2">Uncharacterized protein</fullName>
    </submittedName>
</protein>
<sequence length="353" mass="40511">MIKYYIVFCLFVLCIEFCFTDVIEDPSVKTDVLSEKQMEEYSQNDVVNFIEMFEEVALRARKSLEEDLLPLEDSLLLYDEMTAIAQDIIDLNVNPNNVYKFLYAKGLDRVVAPNLKISHVPLRRQLLILTKQLFDIAPSTVKNLIPVAILDGLLEIFESDGNLPVKAYALDVLNLWLPGSPRMQARVMKLKGLEPFYHQIAKLDVAVVQTLLELFNEILDEHIRARVEGSLKKNGNLEDLALYQRIGLLERMSTSQVCNGLLNVFETSLPVITASGRIMPSMFELITKIEPFCLKRYRGKSKPNKVFNELLQILEDPKREVEFGERGVNVTQIRSVLEKYVRELNQNIVKDEL</sequence>
<dbReference type="EMBL" id="OW152838">
    <property type="protein sequence ID" value="CAH2059631.1"/>
    <property type="molecule type" value="Genomic_DNA"/>
</dbReference>
<evidence type="ECO:0000313" key="3">
    <source>
        <dbReference type="Proteomes" id="UP000837857"/>
    </source>
</evidence>